<sequence>MATISPNDPMLYLHCTQKLLNRLKPEVLDVGSSTTKLGSWYATVLQCRPQIAMLVNERTLLPVLMPLAPAGTLSVRFPEALAEILSALAVPPSFIESEVSQMQIVRYAKTQNRSVVGIMTQFAYLAERYRDGGKMNELIALSLKLAHTPCSPLYKGSVFPDIALQELTSEG</sequence>
<dbReference type="Pfam" id="PF22016">
    <property type="entry name" value="DUF6933"/>
    <property type="match status" value="1"/>
</dbReference>
<evidence type="ECO:0000259" key="1">
    <source>
        <dbReference type="Pfam" id="PF22016"/>
    </source>
</evidence>
<dbReference type="InterPro" id="IPR053864">
    <property type="entry name" value="DUF6933"/>
</dbReference>
<accession>A0A5E5BM92</accession>
<dbReference type="AlphaFoldDB" id="A0A5E5BM92"/>
<gene>
    <name evidence="2" type="ORF">PSP31121_05248</name>
</gene>
<dbReference type="EMBL" id="CABPSR010000027">
    <property type="protein sequence ID" value="VVE85430.1"/>
    <property type="molecule type" value="Genomic_DNA"/>
</dbReference>
<dbReference type="Proteomes" id="UP000335538">
    <property type="component" value="Unassembled WGS sequence"/>
</dbReference>
<organism evidence="2 3">
    <name type="scientific">Pandoraea sputorum</name>
    <dbReference type="NCBI Taxonomy" id="93222"/>
    <lineage>
        <taxon>Bacteria</taxon>
        <taxon>Pseudomonadati</taxon>
        <taxon>Pseudomonadota</taxon>
        <taxon>Betaproteobacteria</taxon>
        <taxon>Burkholderiales</taxon>
        <taxon>Burkholderiaceae</taxon>
        <taxon>Pandoraea</taxon>
    </lineage>
</organism>
<reference evidence="2 3" key="1">
    <citation type="submission" date="2019-08" db="EMBL/GenBank/DDBJ databases">
        <authorList>
            <person name="Peeters C."/>
        </authorList>
    </citation>
    <scope>NUCLEOTIDE SEQUENCE [LARGE SCALE GENOMIC DNA]</scope>
    <source>
        <strain evidence="2 3">LMG 31121</strain>
    </source>
</reference>
<protein>
    <recommendedName>
        <fullName evidence="1">DUF6933 domain-containing protein</fullName>
    </recommendedName>
</protein>
<proteinExistence type="predicted"/>
<evidence type="ECO:0000313" key="3">
    <source>
        <dbReference type="Proteomes" id="UP000335538"/>
    </source>
</evidence>
<feature type="domain" description="DUF6933" evidence="1">
    <location>
        <begin position="12"/>
        <end position="161"/>
    </location>
</feature>
<dbReference type="RefSeq" id="WP_224796811.1">
    <property type="nucleotide sequence ID" value="NZ_CABPSR010000027.1"/>
</dbReference>
<evidence type="ECO:0000313" key="2">
    <source>
        <dbReference type="EMBL" id="VVE85430.1"/>
    </source>
</evidence>
<name>A0A5E5BM92_9BURK</name>